<evidence type="ECO:0000313" key="3">
    <source>
        <dbReference type="Proteomes" id="UP001154114"/>
    </source>
</evidence>
<evidence type="ECO:0000256" key="1">
    <source>
        <dbReference type="SAM" id="SignalP"/>
    </source>
</evidence>
<feature type="signal peptide" evidence="1">
    <location>
        <begin position="1"/>
        <end position="19"/>
    </location>
</feature>
<dbReference type="AlphaFoldDB" id="A0A9N8KUX6"/>
<protein>
    <submittedName>
        <fullName evidence="2">Uncharacterized protein</fullName>
    </submittedName>
</protein>
<keyword evidence="3" id="KW-1185">Reference proteome</keyword>
<sequence>MKTAVFFAFALVALACVQASPLIGPLLGGVGGLVKGVGEGVGSVANGVGNILGAVGKEVDKGLYAVGNTVGATVGHAVDKVGNTLGVVGDKVKEGAETLANTNLVNLGIAQDGKLISLGVYNNTLLTELKQRLVKMTALRHIKACSSKAIGSPRRDKHHRASPSSRVNCARFRPALVVAPN</sequence>
<name>A0A9N8KUX6_CHRIL</name>
<accession>A0A9N8KUX6</accession>
<feature type="chain" id="PRO_5040506560" evidence="1">
    <location>
        <begin position="20"/>
        <end position="181"/>
    </location>
</feature>
<proteinExistence type="predicted"/>
<dbReference type="PROSITE" id="PS51257">
    <property type="entry name" value="PROKAR_LIPOPROTEIN"/>
    <property type="match status" value="1"/>
</dbReference>
<evidence type="ECO:0000313" key="2">
    <source>
        <dbReference type="EMBL" id="CAD0200078.1"/>
    </source>
</evidence>
<keyword evidence="1" id="KW-0732">Signal</keyword>
<organism evidence="2 3">
    <name type="scientific">Chrysodeixis includens</name>
    <name type="common">Soybean looper</name>
    <name type="synonym">Pseudoplusia includens</name>
    <dbReference type="NCBI Taxonomy" id="689277"/>
    <lineage>
        <taxon>Eukaryota</taxon>
        <taxon>Metazoa</taxon>
        <taxon>Ecdysozoa</taxon>
        <taxon>Arthropoda</taxon>
        <taxon>Hexapoda</taxon>
        <taxon>Insecta</taxon>
        <taxon>Pterygota</taxon>
        <taxon>Neoptera</taxon>
        <taxon>Endopterygota</taxon>
        <taxon>Lepidoptera</taxon>
        <taxon>Glossata</taxon>
        <taxon>Ditrysia</taxon>
        <taxon>Noctuoidea</taxon>
        <taxon>Noctuidae</taxon>
        <taxon>Plusiinae</taxon>
        <taxon>Chrysodeixis</taxon>
    </lineage>
</organism>
<dbReference type="EMBL" id="LR824014">
    <property type="protein sequence ID" value="CAD0200078.1"/>
    <property type="molecule type" value="Genomic_DNA"/>
</dbReference>
<gene>
    <name evidence="2" type="ORF">CINC_LOCUS1766</name>
</gene>
<dbReference type="Proteomes" id="UP001154114">
    <property type="component" value="Chromosome 11"/>
</dbReference>
<reference evidence="2" key="1">
    <citation type="submission" date="2021-12" db="EMBL/GenBank/DDBJ databases">
        <authorList>
            <person name="King R."/>
        </authorList>
    </citation>
    <scope>NUCLEOTIDE SEQUENCE</scope>
</reference>